<evidence type="ECO:0000313" key="1">
    <source>
        <dbReference type="EMBL" id="GME76884.1"/>
    </source>
</evidence>
<reference evidence="1" key="1">
    <citation type="submission" date="2023-04" db="EMBL/GenBank/DDBJ databases">
        <title>Ambrosiozyma monospora NBRC 10751.</title>
        <authorList>
            <person name="Ichikawa N."/>
            <person name="Sato H."/>
            <person name="Tonouchi N."/>
        </authorList>
    </citation>
    <scope>NUCLEOTIDE SEQUENCE</scope>
    <source>
        <strain evidence="1">NBRC 10751</strain>
    </source>
</reference>
<accession>A0ACB5SYJ1</accession>
<dbReference type="EMBL" id="BSXS01001670">
    <property type="protein sequence ID" value="GME76884.1"/>
    <property type="molecule type" value="Genomic_DNA"/>
</dbReference>
<proteinExistence type="predicted"/>
<keyword evidence="2" id="KW-1185">Reference proteome</keyword>
<evidence type="ECO:0000313" key="2">
    <source>
        <dbReference type="Proteomes" id="UP001165064"/>
    </source>
</evidence>
<name>A0ACB5SYJ1_AMBMO</name>
<comment type="caution">
    <text evidence="1">The sequence shown here is derived from an EMBL/GenBank/DDBJ whole genome shotgun (WGS) entry which is preliminary data.</text>
</comment>
<sequence>MFPILSRNHFDENFSDLTNPTSLLLIRAILYIGCRFSKFKELQKCVGDEQHGQTAKQKTQSLKIKKEIALLYNRAKMVSDANFEWNPLYYILAQFLLTSNPVLTQSSTDFSESVTKVIYMADRLGLNIRHSNTEKDNLLTTEERNMRKRLFWLLITRDRTIALVTSRSSYDSAIKYRSVPLQIEDFSDMSPHEQQSVAKSYVHQVVGFHQLLKDVTKIEICANDAFDDHKPFIHYHRKIDSLVNKMKKMLDKKYVKGKHQSINSFVSYCTLFIIKIFIERLHLLRVVNLVIRCTYECNANKKNGKLIDNYEPPEPQEDIEYVHHWDTLFDSTHQLVTLFTEHVDEYRAQLQFVPVLTFAICLAGLYFAPYMFSDDVEQANLAKWDMDKLLPVLKRLQKDGFVAWNMADMCLELYKNTVNADYGRDIVKTFLIFQNNSKVIFDAYSIDGMKVLVRKVLTPYLELLSDGFKGDYKGIVFVGDEKKVDGSDNSNEKTPSKKQKISKPKQEDKQQQSSSSTETTTTSNNEQSSTHSGSSNPSQNNNVTNPVQSDKQQQDKQVINSNAPQTSSETEASKSFNALCDIHPETLKDQNVNKPITSNTRSESNVGIQISATPSRYSENDNGNGQGDGDGYNTDVNTKPQPQQQHPDKDSSEFDPSFNPFRINFERSLNNMNIPGITIDGEDATINGSVPMNSTSAGIGPGTGAGTGGVGVSVGTTGVFDSSDEGLVNNAVLGDGMGLDLGVKQGSYFPSLSGLNYIEDDHDSTGSLLFNDVSNMFADQ</sequence>
<gene>
    <name evidence="1" type="ORF">Amon02_000280900</name>
</gene>
<dbReference type="Proteomes" id="UP001165064">
    <property type="component" value="Unassembled WGS sequence"/>
</dbReference>
<protein>
    <submittedName>
        <fullName evidence="1">Unnamed protein product</fullName>
    </submittedName>
</protein>
<organism evidence="1 2">
    <name type="scientific">Ambrosiozyma monospora</name>
    <name type="common">Yeast</name>
    <name type="synonym">Endomycopsis monosporus</name>
    <dbReference type="NCBI Taxonomy" id="43982"/>
    <lineage>
        <taxon>Eukaryota</taxon>
        <taxon>Fungi</taxon>
        <taxon>Dikarya</taxon>
        <taxon>Ascomycota</taxon>
        <taxon>Saccharomycotina</taxon>
        <taxon>Pichiomycetes</taxon>
        <taxon>Pichiales</taxon>
        <taxon>Pichiaceae</taxon>
        <taxon>Ambrosiozyma</taxon>
    </lineage>
</organism>